<dbReference type="EMBL" id="AONG01000006">
    <property type="protein sequence ID" value="KIQ70225.1"/>
    <property type="molecule type" value="Genomic_DNA"/>
</dbReference>
<dbReference type="GO" id="GO:0051224">
    <property type="term" value="P:negative regulation of protein transport"/>
    <property type="evidence" value="ECO:0007669"/>
    <property type="project" value="UniProtKB-UniRule"/>
</dbReference>
<gene>
    <name evidence="4" type="primary">napD</name>
    <name evidence="5" type="ORF">Wenmar_01184</name>
</gene>
<evidence type="ECO:0000256" key="2">
    <source>
        <dbReference type="ARBA" id="ARBA00022490"/>
    </source>
</evidence>
<protein>
    <recommendedName>
        <fullName evidence="4">Chaperone NapD</fullName>
    </recommendedName>
    <alternativeName>
        <fullName evidence="4">NapA signal peptide-binding chaperone NapD</fullName>
    </alternativeName>
</protein>
<comment type="subcellular location">
    <subcellularLocation>
        <location evidence="1 4">Cytoplasm</location>
    </subcellularLocation>
</comment>
<dbReference type="OrthoDB" id="7306089at2"/>
<keyword evidence="2 4" id="KW-0963">Cytoplasm</keyword>
<accession>A0A0D0NPQ1</accession>
<evidence type="ECO:0000256" key="4">
    <source>
        <dbReference type="HAMAP-Rule" id="MF_02200"/>
    </source>
</evidence>
<evidence type="ECO:0000313" key="6">
    <source>
        <dbReference type="Proteomes" id="UP000035100"/>
    </source>
</evidence>
<dbReference type="PANTHER" id="PTHR38603:SF1">
    <property type="entry name" value="CHAPERONE NAPD"/>
    <property type="match status" value="1"/>
</dbReference>
<evidence type="ECO:0000256" key="3">
    <source>
        <dbReference type="ARBA" id="ARBA00023186"/>
    </source>
</evidence>
<dbReference type="AlphaFoldDB" id="A0A0D0NPQ1"/>
<comment type="caution">
    <text evidence="5">The sequence shown here is derived from an EMBL/GenBank/DDBJ whole genome shotgun (WGS) entry which is preliminary data.</text>
</comment>
<proteinExistence type="inferred from homology"/>
<dbReference type="PANTHER" id="PTHR38603">
    <property type="entry name" value="CHAPERONE NAPD"/>
    <property type="match status" value="1"/>
</dbReference>
<evidence type="ECO:0000313" key="5">
    <source>
        <dbReference type="EMBL" id="KIQ70225.1"/>
    </source>
</evidence>
<comment type="similarity">
    <text evidence="4">Belongs to the NapD family.</text>
</comment>
<evidence type="ECO:0000256" key="1">
    <source>
        <dbReference type="ARBA" id="ARBA00004496"/>
    </source>
</evidence>
<dbReference type="Pfam" id="PF03927">
    <property type="entry name" value="NapD"/>
    <property type="match status" value="1"/>
</dbReference>
<keyword evidence="3 4" id="KW-0143">Chaperone</keyword>
<reference evidence="5 6" key="1">
    <citation type="submission" date="2013-01" db="EMBL/GenBank/DDBJ databases">
        <authorList>
            <person name="Fiebig A."/>
            <person name="Goeker M."/>
            <person name="Klenk H.-P.P."/>
        </authorList>
    </citation>
    <scope>NUCLEOTIDE SEQUENCE [LARGE SCALE GENOMIC DNA]</scope>
    <source>
        <strain evidence="5 6">DSM 24838</strain>
    </source>
</reference>
<keyword evidence="6" id="KW-1185">Reference proteome</keyword>
<sequence length="85" mass="9125">MPERRWHVSSAVIAVRPGRADEVAARLPDLPGVEVHGSGETRIVVTIEGWSTGDLGDRLTTISLMDGVISANMVFEHSEEEGALS</sequence>
<dbReference type="eggNOG" id="COG3062">
    <property type="taxonomic scope" value="Bacteria"/>
</dbReference>
<dbReference type="InterPro" id="IPR005623">
    <property type="entry name" value="Chaperone_NapD_NO3_reduct"/>
</dbReference>
<dbReference type="RefSeq" id="WP_018302962.1">
    <property type="nucleotide sequence ID" value="NZ_KB902288.1"/>
</dbReference>
<dbReference type="GO" id="GO:0005048">
    <property type="term" value="F:signal sequence binding"/>
    <property type="evidence" value="ECO:0007669"/>
    <property type="project" value="UniProtKB-UniRule"/>
</dbReference>
<comment type="function">
    <text evidence="4">Chaperone for NapA, the catalytic subunit of the periplasmic nitrate reductase. It binds directly and specifically to the twin-arginine signal peptide of NapA, preventing premature interaction with the Tat translocase and premature export.</text>
</comment>
<dbReference type="STRING" id="1123501.Wenmar_01184"/>
<dbReference type="Proteomes" id="UP000035100">
    <property type="component" value="Unassembled WGS sequence"/>
</dbReference>
<organism evidence="5 6">
    <name type="scientific">Wenxinia marina DSM 24838</name>
    <dbReference type="NCBI Taxonomy" id="1123501"/>
    <lineage>
        <taxon>Bacteria</taxon>
        <taxon>Pseudomonadati</taxon>
        <taxon>Pseudomonadota</taxon>
        <taxon>Alphaproteobacteria</taxon>
        <taxon>Rhodobacterales</taxon>
        <taxon>Roseobacteraceae</taxon>
        <taxon>Wenxinia</taxon>
    </lineage>
</organism>
<dbReference type="GO" id="GO:0005737">
    <property type="term" value="C:cytoplasm"/>
    <property type="evidence" value="ECO:0007669"/>
    <property type="project" value="UniProtKB-SubCell"/>
</dbReference>
<comment type="subunit">
    <text evidence="4">Interacts with the cytoplasmic NapA precursor.</text>
</comment>
<dbReference type="HAMAP" id="MF_02200">
    <property type="entry name" value="NapD"/>
    <property type="match status" value="1"/>
</dbReference>
<dbReference type="Gene3D" id="3.30.70.920">
    <property type="match status" value="1"/>
</dbReference>
<name>A0A0D0NPQ1_9RHOB</name>